<evidence type="ECO:0000256" key="5">
    <source>
        <dbReference type="ARBA" id="ARBA00022857"/>
    </source>
</evidence>
<sequence>MKPLRIAITPGEPAGIGPDLVIQLAQLQHSEQIVVIADPDLLTQRAELLQQPLSLRLFDPDQPALPNKKSELTVLPLSLNDRCEAGILNANNANYVLTTLDYAIDGCCNNTFAAMVTAPVHKSIINDAGTPFSGHTEYLAEKTGTEQVVMMLATEGLRVALVTTHLPLKDVPAEITKKRIKTITRILHSDLQRHFGLSAPRISVLGLNPHAGEGGHMGREEIDHIIPCIEKLSAEGMQLTGPLPADTAFTPKHLSVCDAVLAMYHDQGLPVLKYKGFGNAVNITLGLPIIRTSVDHGTALDLAGTGKADTGSLITALEYAISMAKHNSQGNNDGAS</sequence>
<dbReference type="GO" id="GO:0008615">
    <property type="term" value="P:pyridoxine biosynthetic process"/>
    <property type="evidence" value="ECO:0007669"/>
    <property type="project" value="UniProtKB-UniRule"/>
</dbReference>
<evidence type="ECO:0000256" key="8">
    <source>
        <dbReference type="ARBA" id="ARBA00023096"/>
    </source>
</evidence>
<dbReference type="NCBIfam" id="TIGR00557">
    <property type="entry name" value="pdxA"/>
    <property type="match status" value="1"/>
</dbReference>
<comment type="caution">
    <text evidence="11">The sequence shown here is derived from an EMBL/GenBank/DDBJ whole genome shotgun (WGS) entry which is preliminary data.</text>
</comment>
<evidence type="ECO:0000256" key="3">
    <source>
        <dbReference type="ARBA" id="ARBA00022833"/>
    </source>
</evidence>
<dbReference type="EMBL" id="AAVT01000001">
    <property type="protein sequence ID" value="EAW32290.1"/>
    <property type="molecule type" value="Genomic_DNA"/>
</dbReference>
<keyword evidence="9 10" id="KW-0170">Cobalt</keyword>
<evidence type="ECO:0000256" key="6">
    <source>
        <dbReference type="ARBA" id="ARBA00023002"/>
    </source>
</evidence>
<comment type="cofactor">
    <cofactor evidence="10">
        <name>Zn(2+)</name>
        <dbReference type="ChEBI" id="CHEBI:29105"/>
    </cofactor>
    <cofactor evidence="10">
        <name>Mg(2+)</name>
        <dbReference type="ChEBI" id="CHEBI:18420"/>
    </cofactor>
    <cofactor evidence="10">
        <name>Co(2+)</name>
        <dbReference type="ChEBI" id="CHEBI:48828"/>
    </cofactor>
    <text evidence="10">Binds 1 divalent metal cation per subunit. Can use ions such as Zn(2+), Mg(2+) or Co(2+).</text>
</comment>
<dbReference type="InterPro" id="IPR037510">
    <property type="entry name" value="PdxA"/>
</dbReference>
<keyword evidence="1 10" id="KW-0963">Cytoplasm</keyword>
<feature type="binding site" evidence="10">
    <location>
        <position position="165"/>
    </location>
    <ligand>
        <name>a divalent metal cation</name>
        <dbReference type="ChEBI" id="CHEBI:60240"/>
        <note>ligand shared between dimeric partners</note>
    </ligand>
</feature>
<accession>A0Y836</accession>
<keyword evidence="12" id="KW-1185">Reference proteome</keyword>
<feature type="binding site" evidence="10">
    <location>
        <position position="135"/>
    </location>
    <ligand>
        <name>substrate</name>
    </ligand>
</feature>
<comment type="subunit">
    <text evidence="10">Homodimer.</text>
</comment>
<gene>
    <name evidence="10" type="primary">pdxA</name>
    <name evidence="11" type="ORF">GP2143_13581</name>
</gene>
<keyword evidence="3 10" id="KW-0862">Zinc</keyword>
<keyword evidence="7 10" id="KW-0520">NAD</keyword>
<dbReference type="eggNOG" id="COG1995">
    <property type="taxonomic scope" value="Bacteria"/>
</dbReference>
<keyword evidence="8 10" id="KW-0664">Pyridoxine biosynthesis</keyword>
<dbReference type="GO" id="GO:0050897">
    <property type="term" value="F:cobalt ion binding"/>
    <property type="evidence" value="ECO:0007669"/>
    <property type="project" value="UniProtKB-UniRule"/>
</dbReference>
<dbReference type="STRING" id="247633.GP2143_13581"/>
<dbReference type="SUPFAM" id="SSF53659">
    <property type="entry name" value="Isocitrate/Isopropylmalate dehydrogenase-like"/>
    <property type="match status" value="1"/>
</dbReference>
<keyword evidence="4 10" id="KW-0460">Magnesium</keyword>
<proteinExistence type="inferred from homology"/>
<keyword evidence="5 10" id="KW-0521">NADP</keyword>
<evidence type="ECO:0000313" key="12">
    <source>
        <dbReference type="Proteomes" id="UP000004931"/>
    </source>
</evidence>
<dbReference type="AlphaFoldDB" id="A0Y836"/>
<dbReference type="GO" id="GO:0042823">
    <property type="term" value="P:pyridoxal phosphate biosynthetic process"/>
    <property type="evidence" value="ECO:0007669"/>
    <property type="project" value="UniProtKB-UniRule"/>
</dbReference>
<evidence type="ECO:0000256" key="2">
    <source>
        <dbReference type="ARBA" id="ARBA00022723"/>
    </source>
</evidence>
<feature type="binding site" evidence="10">
    <location>
        <position position="273"/>
    </location>
    <ligand>
        <name>substrate</name>
    </ligand>
</feature>
<dbReference type="GO" id="GO:0051287">
    <property type="term" value="F:NAD binding"/>
    <property type="evidence" value="ECO:0007669"/>
    <property type="project" value="InterPro"/>
</dbReference>
<keyword evidence="2 10" id="KW-0479">Metal-binding</keyword>
<comment type="similarity">
    <text evidence="10">Belongs to the PdxA family.</text>
</comment>
<comment type="catalytic activity">
    <reaction evidence="10">
        <text>4-(phosphooxy)-L-threonine + NAD(+) = 3-amino-2-oxopropyl phosphate + CO2 + NADH</text>
        <dbReference type="Rhea" id="RHEA:32275"/>
        <dbReference type="ChEBI" id="CHEBI:16526"/>
        <dbReference type="ChEBI" id="CHEBI:57279"/>
        <dbReference type="ChEBI" id="CHEBI:57540"/>
        <dbReference type="ChEBI" id="CHEBI:57945"/>
        <dbReference type="ChEBI" id="CHEBI:58452"/>
        <dbReference type="EC" id="1.1.1.262"/>
    </reaction>
</comment>
<evidence type="ECO:0000256" key="7">
    <source>
        <dbReference type="ARBA" id="ARBA00023027"/>
    </source>
</evidence>
<dbReference type="GO" id="GO:0005737">
    <property type="term" value="C:cytoplasm"/>
    <property type="evidence" value="ECO:0007669"/>
    <property type="project" value="UniProtKB-SubCell"/>
</dbReference>
<feature type="binding site" evidence="10">
    <location>
        <position position="210"/>
    </location>
    <ligand>
        <name>a divalent metal cation</name>
        <dbReference type="ChEBI" id="CHEBI:60240"/>
        <note>ligand shared between dimeric partners</note>
    </ligand>
</feature>
<evidence type="ECO:0000313" key="11">
    <source>
        <dbReference type="EMBL" id="EAW32290.1"/>
    </source>
</evidence>
<dbReference type="Pfam" id="PF04166">
    <property type="entry name" value="PdxA"/>
    <property type="match status" value="1"/>
</dbReference>
<protein>
    <recommendedName>
        <fullName evidence="10">4-hydroxythreonine-4-phosphate dehydrogenase</fullName>
        <ecNumber evidence="10">1.1.1.262</ecNumber>
    </recommendedName>
    <alternativeName>
        <fullName evidence="10">4-(phosphohydroxy)-L-threonine dehydrogenase</fullName>
    </alternativeName>
</protein>
<feature type="binding site" evidence="10">
    <location>
        <position position="282"/>
    </location>
    <ligand>
        <name>substrate</name>
    </ligand>
</feature>
<evidence type="ECO:0000256" key="4">
    <source>
        <dbReference type="ARBA" id="ARBA00022842"/>
    </source>
</evidence>
<name>A0Y836_9GAMM</name>
<dbReference type="EC" id="1.1.1.262" evidence="10"/>
<dbReference type="Gene3D" id="3.40.718.10">
    <property type="entry name" value="Isopropylmalate Dehydrogenase"/>
    <property type="match status" value="1"/>
</dbReference>
<dbReference type="Proteomes" id="UP000004931">
    <property type="component" value="Unassembled WGS sequence"/>
</dbReference>
<dbReference type="InterPro" id="IPR005255">
    <property type="entry name" value="PdxA_fam"/>
</dbReference>
<dbReference type="GO" id="GO:0000287">
    <property type="term" value="F:magnesium ion binding"/>
    <property type="evidence" value="ECO:0007669"/>
    <property type="project" value="UniProtKB-UniRule"/>
</dbReference>
<feature type="binding site" evidence="10">
    <location>
        <position position="265"/>
    </location>
    <ligand>
        <name>a divalent metal cation</name>
        <dbReference type="ChEBI" id="CHEBI:60240"/>
        <note>ligand shared between dimeric partners</note>
    </ligand>
</feature>
<comment type="subcellular location">
    <subcellularLocation>
        <location evidence="10">Cytoplasm</location>
    </subcellularLocation>
</comment>
<dbReference type="PANTHER" id="PTHR30004">
    <property type="entry name" value="4-HYDROXYTHREONINE-4-PHOSPHATE DEHYDROGENASE"/>
    <property type="match status" value="1"/>
</dbReference>
<dbReference type="HAMAP" id="MF_00536">
    <property type="entry name" value="PdxA"/>
    <property type="match status" value="1"/>
</dbReference>
<dbReference type="PANTHER" id="PTHR30004:SF5">
    <property type="entry name" value="4-HYDROXYTHREONINE-4-PHOSPHATE DEHYDROGENASE"/>
    <property type="match status" value="1"/>
</dbReference>
<organism evidence="11 12">
    <name type="scientific">marine gamma proteobacterium HTCC2143</name>
    <dbReference type="NCBI Taxonomy" id="247633"/>
    <lineage>
        <taxon>Bacteria</taxon>
        <taxon>Pseudomonadati</taxon>
        <taxon>Pseudomonadota</taxon>
        <taxon>Gammaproteobacteria</taxon>
        <taxon>Cellvibrionales</taxon>
        <taxon>Spongiibacteraceae</taxon>
        <taxon>BD1-7 clade</taxon>
    </lineage>
</organism>
<comment type="miscellaneous">
    <text evidence="10">The active site is located at the dimer interface.</text>
</comment>
<dbReference type="GO" id="GO:0008270">
    <property type="term" value="F:zinc ion binding"/>
    <property type="evidence" value="ECO:0007669"/>
    <property type="project" value="UniProtKB-UniRule"/>
</dbReference>
<evidence type="ECO:0000256" key="10">
    <source>
        <dbReference type="HAMAP-Rule" id="MF_00536"/>
    </source>
</evidence>
<keyword evidence="6 10" id="KW-0560">Oxidoreductase</keyword>
<comment type="function">
    <text evidence="10">Catalyzes the NAD(P)-dependent oxidation of 4-(phosphooxy)-L-threonine (HTP) into 2-amino-3-oxo-4-(phosphooxy)butyric acid which spontaneously decarboxylates to form 3-amino-2-oxopropyl phosphate (AHAP).</text>
</comment>
<comment type="pathway">
    <text evidence="10">Cofactor biosynthesis; pyridoxine 5'-phosphate biosynthesis; pyridoxine 5'-phosphate from D-erythrose 4-phosphate: step 4/5.</text>
</comment>
<evidence type="ECO:0000256" key="1">
    <source>
        <dbReference type="ARBA" id="ARBA00022490"/>
    </source>
</evidence>
<reference evidence="11 12" key="1">
    <citation type="journal article" date="2010" name="J. Bacteriol.">
        <title>Genome sequence of the oligotrophic marine Gammaproteobacterium HTCC2143, isolated from the Oregon Coast.</title>
        <authorList>
            <person name="Oh H.M."/>
            <person name="Kang I."/>
            <person name="Ferriera S."/>
            <person name="Giovannoni S.J."/>
            <person name="Cho J.C."/>
        </authorList>
    </citation>
    <scope>NUCLEOTIDE SEQUENCE [LARGE SCALE GENOMIC DNA]</scope>
    <source>
        <strain evidence="11 12">HTCC2143</strain>
    </source>
</reference>
<feature type="binding site" evidence="10">
    <location>
        <position position="136"/>
    </location>
    <ligand>
        <name>substrate</name>
    </ligand>
</feature>
<evidence type="ECO:0000256" key="9">
    <source>
        <dbReference type="ARBA" id="ARBA00023285"/>
    </source>
</evidence>
<feature type="binding site" evidence="10">
    <location>
        <position position="291"/>
    </location>
    <ligand>
        <name>substrate</name>
    </ligand>
</feature>
<dbReference type="GO" id="GO:0050570">
    <property type="term" value="F:4-hydroxythreonine-4-phosphate dehydrogenase activity"/>
    <property type="evidence" value="ECO:0007669"/>
    <property type="project" value="UniProtKB-UniRule"/>
</dbReference>
<dbReference type="UniPathway" id="UPA00244">
    <property type="reaction ID" value="UER00312"/>
</dbReference>